<organism evidence="1 2">
    <name type="scientific">Hibiscus syriacus</name>
    <name type="common">Rose of Sharon</name>
    <dbReference type="NCBI Taxonomy" id="106335"/>
    <lineage>
        <taxon>Eukaryota</taxon>
        <taxon>Viridiplantae</taxon>
        <taxon>Streptophyta</taxon>
        <taxon>Embryophyta</taxon>
        <taxon>Tracheophyta</taxon>
        <taxon>Spermatophyta</taxon>
        <taxon>Magnoliopsida</taxon>
        <taxon>eudicotyledons</taxon>
        <taxon>Gunneridae</taxon>
        <taxon>Pentapetalae</taxon>
        <taxon>rosids</taxon>
        <taxon>malvids</taxon>
        <taxon>Malvales</taxon>
        <taxon>Malvaceae</taxon>
        <taxon>Malvoideae</taxon>
        <taxon>Hibiscus</taxon>
    </lineage>
</organism>
<dbReference type="Proteomes" id="UP000436088">
    <property type="component" value="Unassembled WGS sequence"/>
</dbReference>
<comment type="caution">
    <text evidence="1">The sequence shown here is derived from an EMBL/GenBank/DDBJ whole genome shotgun (WGS) entry which is preliminary data.</text>
</comment>
<dbReference type="EMBL" id="VEPZ02001149">
    <property type="protein sequence ID" value="KAE8691414.1"/>
    <property type="molecule type" value="Genomic_DNA"/>
</dbReference>
<accession>A0A6A2ZHD6</accession>
<proteinExistence type="predicted"/>
<protein>
    <submittedName>
        <fullName evidence="1">Uncharacterized protein</fullName>
    </submittedName>
</protein>
<dbReference type="AlphaFoldDB" id="A0A6A2ZHD6"/>
<reference evidence="1" key="1">
    <citation type="submission" date="2019-09" db="EMBL/GenBank/DDBJ databases">
        <title>Draft genome information of white flower Hibiscus syriacus.</title>
        <authorList>
            <person name="Kim Y.-M."/>
        </authorList>
    </citation>
    <scope>NUCLEOTIDE SEQUENCE [LARGE SCALE GENOMIC DNA]</scope>
    <source>
        <strain evidence="1">YM2019G1</strain>
    </source>
</reference>
<name>A0A6A2ZHD6_HIBSY</name>
<keyword evidence="2" id="KW-1185">Reference proteome</keyword>
<evidence type="ECO:0000313" key="2">
    <source>
        <dbReference type="Proteomes" id="UP000436088"/>
    </source>
</evidence>
<gene>
    <name evidence="1" type="ORF">F3Y22_tig00110890pilonHSYRG01321</name>
</gene>
<evidence type="ECO:0000313" key="1">
    <source>
        <dbReference type="EMBL" id="KAE8691414.1"/>
    </source>
</evidence>
<sequence>MADLVTNNGDWNKALLDLYWLRMLFLISLASYHHKMGTTMTGSPTHPHLPLDPFSWLSYDECCTLRIESERPQWSMIRPVGLIADGQLLSSESLNHNQKDLNNLASTKGSEPVESTDESHFTYTIPYDHQKDHPYLYAHERGKGSGKAVVGWLKLKAALRWGIFIRELLKEGLSLLSLID</sequence>